<dbReference type="InterPro" id="IPR013815">
    <property type="entry name" value="ATP_grasp_subdomain_1"/>
</dbReference>
<dbReference type="Gene3D" id="3.30.1490.20">
    <property type="entry name" value="ATP-grasp fold, A domain"/>
    <property type="match status" value="1"/>
</dbReference>
<accession>A0AAD1HSE0</accession>
<sequence length="900" mass="98446">MPLLLTGQESDEQLRLLAGGKARNLCELTAAGFPVPRWAILGTEAFEKACAAAGVSISQVPLSLAERLDEAAFAEAALCELSMPAEIRDAIAGALEYVGAETVAVRSSGRQEDGDRDSFAGLFDTFLNVAGLGATEDAVRRCWASAFSQRATRYRHVRGLDFGDVALAVVIQRSLTPRSSGVMFTVDPLTGSPDRLVINGVLGLGEGLVSGAVDSDSVSIDKETGRILDETVSAKSEMMVGTAGGGVATVGVPVERRQETSVGATLRTTLLDLGIRLEQLFGCPQDVEWACDDTSTWILQSRPVTTLDREFDLTAEHFGESTDEVRIWDNSNIIESFAGVTSPLTFTTARKLYGDVYRAYARSLKIPPAQLEQMESWLPVMLGQFHGHVYYNLLHWYRMVGIAPGYPLNRRVLEVALGVSEPLDRTTATQLRPFSFANPVEKAVSRGRTTIAYLRSIRSVDAMIDDFDETFVDFIDRHGLMDVSAMDGASAYRMFRQIYDEVADLWGPMMVLDAMLLTMVGSLAVLTKVFLRGAPEWVQFAVVNPEPDVISVEPARELADIAAFVAEHPELGAFIASAEPSAAYAYLAERADDAGSPEWQELHSKIEKYIDRFGYRCLDELKLETPDLRQDPAGIFHLLRMDTAGQRDNTGSSVEDYLDAHLRGRRRKVFDALRRKVQRAATHREHLRFCRTQGFGILKSLVRVMGRELEQRGTIHHRSDVFQLRIDELFDLYEDAMTAAAAQSAIRRRKLLQDSYSRFAAPARFTTTGSDYSERELTQAGWRLAEESTHAPAGTVLTGTPSSPGVVTGRAVVVDKPQDFSSGILVAYRTDPGWASALPFASALLIERASPLTHVAIIARELGVPTVVQIDGLTAAVRTGMTVSVDGATGRVVLVEEPGP</sequence>
<dbReference type="AlphaFoldDB" id="A0AAD1HSE0"/>
<dbReference type="PANTHER" id="PTHR43615:SF1">
    <property type="entry name" value="PPDK_N DOMAIN-CONTAINING PROTEIN"/>
    <property type="match status" value="1"/>
</dbReference>
<feature type="domain" description="Pyruvate phosphate dikinase AMP/ATP-binding" evidence="2">
    <location>
        <begin position="17"/>
        <end position="312"/>
    </location>
</feature>
<dbReference type="EMBL" id="AP022561">
    <property type="protein sequence ID" value="BBX10151.1"/>
    <property type="molecule type" value="Genomic_DNA"/>
</dbReference>
<evidence type="ECO:0000313" key="3">
    <source>
        <dbReference type="EMBL" id="BBX10151.1"/>
    </source>
</evidence>
<dbReference type="Pfam" id="PF01326">
    <property type="entry name" value="PPDK_N"/>
    <property type="match status" value="1"/>
</dbReference>
<dbReference type="SUPFAM" id="SSF56059">
    <property type="entry name" value="Glutathione synthetase ATP-binding domain-like"/>
    <property type="match status" value="1"/>
</dbReference>
<organism evidence="3 4">
    <name type="scientific">Mycolicibacterium aichiense</name>
    <dbReference type="NCBI Taxonomy" id="1799"/>
    <lineage>
        <taxon>Bacteria</taxon>
        <taxon>Bacillati</taxon>
        <taxon>Actinomycetota</taxon>
        <taxon>Actinomycetes</taxon>
        <taxon>Mycobacteriales</taxon>
        <taxon>Mycobacteriaceae</taxon>
        <taxon>Mycolicibacterium</taxon>
    </lineage>
</organism>
<protein>
    <submittedName>
        <fullName evidence="3">Phosphoenolpyruvate synthase</fullName>
    </submittedName>
</protein>
<dbReference type="GO" id="GO:0016301">
    <property type="term" value="F:kinase activity"/>
    <property type="evidence" value="ECO:0007669"/>
    <property type="project" value="InterPro"/>
</dbReference>
<dbReference type="GO" id="GO:0005524">
    <property type="term" value="F:ATP binding"/>
    <property type="evidence" value="ECO:0007669"/>
    <property type="project" value="InterPro"/>
</dbReference>
<dbReference type="InterPro" id="IPR036637">
    <property type="entry name" value="Phosphohistidine_dom_sf"/>
</dbReference>
<dbReference type="NCBIfam" id="NF004881">
    <property type="entry name" value="PRK06241.2-2"/>
    <property type="match status" value="1"/>
</dbReference>
<dbReference type="InterPro" id="IPR002192">
    <property type="entry name" value="PPDK_AMP/ATP-bd"/>
</dbReference>
<proteinExistence type="predicted"/>
<dbReference type="Pfam" id="PF00391">
    <property type="entry name" value="PEP-utilizers"/>
    <property type="match status" value="1"/>
</dbReference>
<name>A0AAD1HSE0_9MYCO</name>
<dbReference type="SUPFAM" id="SSF52009">
    <property type="entry name" value="Phosphohistidine domain"/>
    <property type="match status" value="1"/>
</dbReference>
<dbReference type="KEGG" id="maic:MAIC_49540"/>
<reference evidence="3 4" key="1">
    <citation type="journal article" date="2019" name="Emerg. Microbes Infect.">
        <title>Comprehensive subspecies identification of 175 nontuberculous mycobacteria species based on 7547 genomic profiles.</title>
        <authorList>
            <person name="Matsumoto Y."/>
            <person name="Kinjo T."/>
            <person name="Motooka D."/>
            <person name="Nabeya D."/>
            <person name="Jung N."/>
            <person name="Uechi K."/>
            <person name="Horii T."/>
            <person name="Iida T."/>
            <person name="Fujita J."/>
            <person name="Nakamura S."/>
        </authorList>
    </citation>
    <scope>NUCLEOTIDE SEQUENCE [LARGE SCALE GENOMIC DNA]</scope>
    <source>
        <strain evidence="3 4">JCM 6376</strain>
    </source>
</reference>
<dbReference type="Gene3D" id="3.50.30.10">
    <property type="entry name" value="Phosphohistidine domain"/>
    <property type="match status" value="1"/>
</dbReference>
<dbReference type="Gene3D" id="3.30.470.20">
    <property type="entry name" value="ATP-grasp fold, B domain"/>
    <property type="match status" value="1"/>
</dbReference>
<evidence type="ECO:0000259" key="1">
    <source>
        <dbReference type="Pfam" id="PF00391"/>
    </source>
</evidence>
<feature type="domain" description="PEP-utilising enzyme mobile" evidence="1">
    <location>
        <begin position="823"/>
        <end position="890"/>
    </location>
</feature>
<dbReference type="InterPro" id="IPR051549">
    <property type="entry name" value="PEP_Utilizing_Enz"/>
</dbReference>
<gene>
    <name evidence="3" type="ORF">MAIC_49540</name>
</gene>
<dbReference type="PANTHER" id="PTHR43615">
    <property type="entry name" value="PHOSPHOENOLPYRUVATE SYNTHASE-RELATED"/>
    <property type="match status" value="1"/>
</dbReference>
<evidence type="ECO:0000259" key="2">
    <source>
        <dbReference type="Pfam" id="PF01326"/>
    </source>
</evidence>
<dbReference type="InterPro" id="IPR008279">
    <property type="entry name" value="PEP-util_enz_mobile_dom"/>
</dbReference>
<evidence type="ECO:0000313" key="4">
    <source>
        <dbReference type="Proteomes" id="UP000467327"/>
    </source>
</evidence>
<dbReference type="RefSeq" id="WP_232077314.1">
    <property type="nucleotide sequence ID" value="NZ_AP022561.1"/>
</dbReference>
<keyword evidence="4" id="KW-1185">Reference proteome</keyword>
<dbReference type="Proteomes" id="UP000467327">
    <property type="component" value="Chromosome"/>
</dbReference>